<comment type="similarity">
    <text evidence="1 6">Belongs to the peptidase M42 family.</text>
</comment>
<evidence type="ECO:0000256" key="6">
    <source>
        <dbReference type="PIRNR" id="PIRNR001123"/>
    </source>
</evidence>
<dbReference type="PANTHER" id="PTHR32481:SF5">
    <property type="entry name" value="ENDOGLUCANASE"/>
    <property type="match status" value="1"/>
</dbReference>
<evidence type="ECO:0000256" key="7">
    <source>
        <dbReference type="PIRSR" id="PIRSR001123-1"/>
    </source>
</evidence>
<dbReference type="GO" id="GO:0004177">
    <property type="term" value="F:aminopeptidase activity"/>
    <property type="evidence" value="ECO:0007669"/>
    <property type="project" value="UniProtKB-UniRule"/>
</dbReference>
<accession>A0A160T0S8</accession>
<dbReference type="SUPFAM" id="SSF101821">
    <property type="entry name" value="Aminopeptidase/glucanase lid domain"/>
    <property type="match status" value="1"/>
</dbReference>
<evidence type="ECO:0000313" key="10">
    <source>
        <dbReference type="Proteomes" id="UP000215027"/>
    </source>
</evidence>
<organism evidence="9 10">
    <name type="scientific">Candidatus Promineifilum breve</name>
    <dbReference type="NCBI Taxonomy" id="1806508"/>
    <lineage>
        <taxon>Bacteria</taxon>
        <taxon>Bacillati</taxon>
        <taxon>Chloroflexota</taxon>
        <taxon>Ardenticatenia</taxon>
        <taxon>Candidatus Promineifilales</taxon>
        <taxon>Candidatus Promineifilaceae</taxon>
        <taxon>Candidatus Promineifilum</taxon>
    </lineage>
</organism>
<comment type="cofactor">
    <cofactor evidence="8">
        <name>a divalent metal cation</name>
        <dbReference type="ChEBI" id="CHEBI:60240"/>
    </cofactor>
    <text evidence="8">Binds 2 divalent metal cations per subunit.</text>
</comment>
<keyword evidence="2 9" id="KW-0031">Aminopeptidase</keyword>
<dbReference type="KEGG" id="pbf:CFX0092_A0049"/>
<dbReference type="InterPro" id="IPR008007">
    <property type="entry name" value="Peptidase_M42"/>
</dbReference>
<dbReference type="Proteomes" id="UP000215027">
    <property type="component" value="Chromosome I"/>
</dbReference>
<dbReference type="GO" id="GO:0006508">
    <property type="term" value="P:proteolysis"/>
    <property type="evidence" value="ECO:0007669"/>
    <property type="project" value="UniProtKB-KW"/>
</dbReference>
<evidence type="ECO:0000256" key="2">
    <source>
        <dbReference type="ARBA" id="ARBA00022438"/>
    </source>
</evidence>
<evidence type="ECO:0000256" key="1">
    <source>
        <dbReference type="ARBA" id="ARBA00006272"/>
    </source>
</evidence>
<dbReference type="AlphaFoldDB" id="A0A160T0S8"/>
<dbReference type="PIRSF" id="PIRSF001123">
    <property type="entry name" value="PepA_GA"/>
    <property type="match status" value="1"/>
</dbReference>
<proteinExistence type="inferred from homology"/>
<name>A0A160T0S8_9CHLR</name>
<evidence type="ECO:0000256" key="3">
    <source>
        <dbReference type="ARBA" id="ARBA00022670"/>
    </source>
</evidence>
<evidence type="ECO:0000256" key="8">
    <source>
        <dbReference type="PIRSR" id="PIRSR001123-2"/>
    </source>
</evidence>
<feature type="binding site" evidence="8">
    <location>
        <position position="314"/>
    </location>
    <ligand>
        <name>Zn(2+)</name>
        <dbReference type="ChEBI" id="CHEBI:29105"/>
        <label>2</label>
    </ligand>
</feature>
<feature type="active site" description="Proton acceptor" evidence="7">
    <location>
        <position position="203"/>
    </location>
</feature>
<feature type="binding site" evidence="8">
    <location>
        <position position="174"/>
    </location>
    <ligand>
        <name>Zn(2+)</name>
        <dbReference type="ChEBI" id="CHEBI:29105"/>
        <label>2</label>
    </ligand>
</feature>
<feature type="binding site" evidence="8">
    <location>
        <position position="63"/>
    </location>
    <ligand>
        <name>Zn(2+)</name>
        <dbReference type="ChEBI" id="CHEBI:29105"/>
        <label>1</label>
    </ligand>
</feature>
<evidence type="ECO:0000256" key="5">
    <source>
        <dbReference type="ARBA" id="ARBA00022801"/>
    </source>
</evidence>
<dbReference type="RefSeq" id="WP_095041603.1">
    <property type="nucleotide sequence ID" value="NZ_LN890655.1"/>
</dbReference>
<dbReference type="PANTHER" id="PTHR32481">
    <property type="entry name" value="AMINOPEPTIDASE"/>
    <property type="match status" value="1"/>
</dbReference>
<gene>
    <name evidence="9" type="ORF">CFX0092_A0049</name>
</gene>
<protein>
    <submittedName>
        <fullName evidence="9">Aminopeptidase</fullName>
        <ecNumber evidence="9">3.4.11.-</ecNumber>
    </submittedName>
</protein>
<dbReference type="EMBL" id="LN890655">
    <property type="protein sequence ID" value="CUS01930.1"/>
    <property type="molecule type" value="Genomic_DNA"/>
</dbReference>
<keyword evidence="10" id="KW-1185">Reference proteome</keyword>
<dbReference type="Gene3D" id="2.40.30.40">
    <property type="entry name" value="Peptidase M42, domain 2"/>
    <property type="match status" value="1"/>
</dbReference>
<keyword evidence="5 9" id="KW-0378">Hydrolase</keyword>
<feature type="binding site" evidence="8">
    <location>
        <position position="174"/>
    </location>
    <ligand>
        <name>Zn(2+)</name>
        <dbReference type="ChEBI" id="CHEBI:29105"/>
        <label>1</label>
    </ligand>
</feature>
<keyword evidence="3" id="KW-0645">Protease</keyword>
<keyword evidence="4 8" id="KW-0479">Metal-binding</keyword>
<reference evidence="9" key="1">
    <citation type="submission" date="2016-01" db="EMBL/GenBank/DDBJ databases">
        <authorList>
            <person name="Mcilroy J.S."/>
            <person name="Karst M S."/>
            <person name="Albertsen M."/>
        </authorList>
    </citation>
    <scope>NUCLEOTIDE SEQUENCE</scope>
    <source>
        <strain evidence="9">Cfx-K</strain>
    </source>
</reference>
<dbReference type="CDD" id="cd05656">
    <property type="entry name" value="M42_Frv"/>
    <property type="match status" value="1"/>
</dbReference>
<dbReference type="GO" id="GO:0046872">
    <property type="term" value="F:metal ion binding"/>
    <property type="evidence" value="ECO:0007669"/>
    <property type="project" value="UniProtKB-UniRule"/>
</dbReference>
<dbReference type="SUPFAM" id="SSF53187">
    <property type="entry name" value="Zn-dependent exopeptidases"/>
    <property type="match status" value="1"/>
</dbReference>
<sequence>MNDLLRQLTEAVGVAGAEKEVRLLIRDLIADHVDEWRVDTMGNLLATKRGTGQYDLRVLVDAHMDEVGLLITDIDSGGMLKFTNAGGFDDRALLGKVVQVGPQKITGVIGARAIHLLKRNEYSKVVKMDAMRIDIGAKNKDAAGAKVKIGDYAAFVTNYEELDGSRTAIGKAFDNRAGCAALVELLRGEPFPFDLVAAFTVQEEVGLRGARVASYAVKPDAALVLECTPAYDLPNDKDVSPNVAMGRGVSVYVMDARTIQDPKLVAHLMATADAKAIPYQVRQPGGGGTNTGAIQRAGAGLPTATLAVPGRYAHTPTMMINLDDYENLVRLADAALRGLTPDIIRRA</sequence>
<feature type="binding site" evidence="8">
    <location>
        <position position="204"/>
    </location>
    <ligand>
        <name>Zn(2+)</name>
        <dbReference type="ChEBI" id="CHEBI:29105"/>
        <label>2</label>
    </ligand>
</feature>
<dbReference type="Pfam" id="PF05343">
    <property type="entry name" value="Peptidase_M42"/>
    <property type="match status" value="1"/>
</dbReference>
<dbReference type="Gene3D" id="3.40.630.10">
    <property type="entry name" value="Zn peptidases"/>
    <property type="match status" value="1"/>
</dbReference>
<dbReference type="OrthoDB" id="9772053at2"/>
<evidence type="ECO:0000313" key="9">
    <source>
        <dbReference type="EMBL" id="CUS01930.1"/>
    </source>
</evidence>
<dbReference type="InterPro" id="IPR051464">
    <property type="entry name" value="Peptidase_M42_aminopept"/>
</dbReference>
<evidence type="ECO:0000256" key="4">
    <source>
        <dbReference type="ARBA" id="ARBA00022723"/>
    </source>
</evidence>
<feature type="binding site" evidence="8">
    <location>
        <position position="226"/>
    </location>
    <ligand>
        <name>Zn(2+)</name>
        <dbReference type="ChEBI" id="CHEBI:29105"/>
        <label>1</label>
    </ligand>
</feature>
<dbReference type="InterPro" id="IPR023367">
    <property type="entry name" value="Peptidase_M42_dom2"/>
</dbReference>
<dbReference type="EC" id="3.4.11.-" evidence="9"/>